<dbReference type="AlphaFoldDB" id="A0A0A9E1Z4"/>
<organism evidence="1">
    <name type="scientific">Arundo donax</name>
    <name type="common">Giant reed</name>
    <name type="synonym">Donax arundinaceus</name>
    <dbReference type="NCBI Taxonomy" id="35708"/>
    <lineage>
        <taxon>Eukaryota</taxon>
        <taxon>Viridiplantae</taxon>
        <taxon>Streptophyta</taxon>
        <taxon>Embryophyta</taxon>
        <taxon>Tracheophyta</taxon>
        <taxon>Spermatophyta</taxon>
        <taxon>Magnoliopsida</taxon>
        <taxon>Liliopsida</taxon>
        <taxon>Poales</taxon>
        <taxon>Poaceae</taxon>
        <taxon>PACMAD clade</taxon>
        <taxon>Arundinoideae</taxon>
        <taxon>Arundineae</taxon>
        <taxon>Arundo</taxon>
    </lineage>
</organism>
<sequence>MPCASLCVLVQLGWEAFSDMFFSLAFWAATTYCTPRRIGSRRCSSSPAGTVTTRFVLSFFLLLIDIHPRSHQFIHLSLFLSSSVQISRTRTTIVSSSSLHFC</sequence>
<accession>A0A0A9E1Z4</accession>
<proteinExistence type="predicted"/>
<reference evidence="1" key="2">
    <citation type="journal article" date="2015" name="Data Brief">
        <title>Shoot transcriptome of the giant reed, Arundo donax.</title>
        <authorList>
            <person name="Barrero R.A."/>
            <person name="Guerrero F.D."/>
            <person name="Moolhuijzen P."/>
            <person name="Goolsby J.A."/>
            <person name="Tidwell J."/>
            <person name="Bellgard S.E."/>
            <person name="Bellgard M.I."/>
        </authorList>
    </citation>
    <scope>NUCLEOTIDE SEQUENCE</scope>
    <source>
        <tissue evidence="1">Shoot tissue taken approximately 20 cm above the soil surface</tissue>
    </source>
</reference>
<dbReference type="EMBL" id="GBRH01205960">
    <property type="protein sequence ID" value="JAD91935.1"/>
    <property type="molecule type" value="Transcribed_RNA"/>
</dbReference>
<protein>
    <submittedName>
        <fullName evidence="1">Uncharacterized protein</fullName>
    </submittedName>
</protein>
<evidence type="ECO:0000313" key="1">
    <source>
        <dbReference type="EMBL" id="JAD91935.1"/>
    </source>
</evidence>
<name>A0A0A9E1Z4_ARUDO</name>
<reference evidence="1" key="1">
    <citation type="submission" date="2014-09" db="EMBL/GenBank/DDBJ databases">
        <authorList>
            <person name="Magalhaes I.L.F."/>
            <person name="Oliveira U."/>
            <person name="Santos F.R."/>
            <person name="Vidigal T.H.D.A."/>
            <person name="Brescovit A.D."/>
            <person name="Santos A.J."/>
        </authorList>
    </citation>
    <scope>NUCLEOTIDE SEQUENCE</scope>
    <source>
        <tissue evidence="1">Shoot tissue taken approximately 20 cm above the soil surface</tissue>
    </source>
</reference>